<dbReference type="Proteomes" id="UP001163321">
    <property type="component" value="Chromosome 7"/>
</dbReference>
<organism evidence="1 2">
    <name type="scientific">Peronosclerospora sorghi</name>
    <dbReference type="NCBI Taxonomy" id="230839"/>
    <lineage>
        <taxon>Eukaryota</taxon>
        <taxon>Sar</taxon>
        <taxon>Stramenopiles</taxon>
        <taxon>Oomycota</taxon>
        <taxon>Peronosporomycetes</taxon>
        <taxon>Peronosporales</taxon>
        <taxon>Peronosporaceae</taxon>
        <taxon>Peronosclerospora</taxon>
    </lineage>
</organism>
<dbReference type="EMBL" id="CM047586">
    <property type="protein sequence ID" value="KAI9909382.1"/>
    <property type="molecule type" value="Genomic_DNA"/>
</dbReference>
<gene>
    <name evidence="1" type="ORF">PsorP6_014713</name>
</gene>
<name>A0ACC0VSB4_9STRA</name>
<reference evidence="1 2" key="1">
    <citation type="journal article" date="2022" name="bioRxiv">
        <title>The genome of the oomycete Peronosclerospora sorghi, a cosmopolitan pathogen of maize and sorghum, is inflated with dispersed pseudogenes.</title>
        <authorList>
            <person name="Fletcher K."/>
            <person name="Martin F."/>
            <person name="Isakeit T."/>
            <person name="Cavanaugh K."/>
            <person name="Magill C."/>
            <person name="Michelmore R."/>
        </authorList>
    </citation>
    <scope>NUCLEOTIDE SEQUENCE [LARGE SCALE GENOMIC DNA]</scope>
    <source>
        <strain evidence="1">P6</strain>
    </source>
</reference>
<comment type="caution">
    <text evidence="1">The sequence shown here is derived from an EMBL/GenBank/DDBJ whole genome shotgun (WGS) entry which is preliminary data.</text>
</comment>
<accession>A0ACC0VSB4</accession>
<keyword evidence="2" id="KW-1185">Reference proteome</keyword>
<sequence length="237" mass="25807">MARGGSPLALSAENTPHAFTLPSQLQLSQGSQRQPRYCRYCRATKKCHPRASCFVAEDAGGAGDAGDGGALVEADGAGDEGRVATLPPVEGVVDGEDRTVLVEGEGAGGEGGFAVSLEALVDEYPDFAWAGHSWMRNLFKHSFGHYHEGFSGATLDVVITIERNDLLGLLRRRVFDEQRGCEDLIFLATDGKHFDVERRKIWNGNASDPWIFGKPVDEEDIAWFHRMLRSGPPQAVH</sequence>
<protein>
    <submittedName>
        <fullName evidence="1">Uncharacterized protein</fullName>
    </submittedName>
</protein>
<evidence type="ECO:0000313" key="1">
    <source>
        <dbReference type="EMBL" id="KAI9909382.1"/>
    </source>
</evidence>
<proteinExistence type="predicted"/>
<evidence type="ECO:0000313" key="2">
    <source>
        <dbReference type="Proteomes" id="UP001163321"/>
    </source>
</evidence>